<name>A0A9W8LME3_9FUNG</name>
<organism evidence="3 4">
    <name type="scientific">Coemansia interrupta</name>
    <dbReference type="NCBI Taxonomy" id="1126814"/>
    <lineage>
        <taxon>Eukaryota</taxon>
        <taxon>Fungi</taxon>
        <taxon>Fungi incertae sedis</taxon>
        <taxon>Zoopagomycota</taxon>
        <taxon>Kickxellomycotina</taxon>
        <taxon>Kickxellomycetes</taxon>
        <taxon>Kickxellales</taxon>
        <taxon>Kickxellaceae</taxon>
        <taxon>Coemansia</taxon>
    </lineage>
</organism>
<dbReference type="EMBL" id="JANBUM010000066">
    <property type="protein sequence ID" value="KAJ2786346.1"/>
    <property type="molecule type" value="Genomic_DNA"/>
</dbReference>
<dbReference type="OrthoDB" id="5571955at2759"/>
<evidence type="ECO:0000313" key="4">
    <source>
        <dbReference type="Proteomes" id="UP001140172"/>
    </source>
</evidence>
<reference evidence="3" key="1">
    <citation type="submission" date="2022-07" db="EMBL/GenBank/DDBJ databases">
        <title>Phylogenomic reconstructions and comparative analyses of Kickxellomycotina fungi.</title>
        <authorList>
            <person name="Reynolds N.K."/>
            <person name="Stajich J.E."/>
            <person name="Barry K."/>
            <person name="Grigoriev I.V."/>
            <person name="Crous P."/>
            <person name="Smith M.E."/>
        </authorList>
    </citation>
    <scope>NUCLEOTIDE SEQUENCE</scope>
    <source>
        <strain evidence="3">BCRC 34489</strain>
    </source>
</reference>
<proteinExistence type="predicted"/>
<evidence type="ECO:0008006" key="5">
    <source>
        <dbReference type="Google" id="ProtNLM"/>
    </source>
</evidence>
<feature type="compositionally biased region" description="Polar residues" evidence="1">
    <location>
        <begin position="196"/>
        <end position="213"/>
    </location>
</feature>
<evidence type="ECO:0000313" key="3">
    <source>
        <dbReference type="EMBL" id="KAJ2786346.1"/>
    </source>
</evidence>
<dbReference type="AlphaFoldDB" id="A0A9W8LME3"/>
<protein>
    <recommendedName>
        <fullName evidence="5">Cell wall protein</fullName>
    </recommendedName>
</protein>
<dbReference type="Proteomes" id="UP001140172">
    <property type="component" value="Unassembled WGS sequence"/>
</dbReference>
<comment type="caution">
    <text evidence="3">The sequence shown here is derived from an EMBL/GenBank/DDBJ whole genome shotgun (WGS) entry which is preliminary data.</text>
</comment>
<evidence type="ECO:0000256" key="2">
    <source>
        <dbReference type="SAM" id="SignalP"/>
    </source>
</evidence>
<feature type="chain" id="PRO_5040775656" description="Cell wall protein" evidence="2">
    <location>
        <begin position="20"/>
        <end position="246"/>
    </location>
</feature>
<keyword evidence="2" id="KW-0732">Signal</keyword>
<keyword evidence="4" id="KW-1185">Reference proteome</keyword>
<feature type="signal peptide" evidence="2">
    <location>
        <begin position="1"/>
        <end position="19"/>
    </location>
</feature>
<evidence type="ECO:0000256" key="1">
    <source>
        <dbReference type="SAM" id="MobiDB-lite"/>
    </source>
</evidence>
<feature type="compositionally biased region" description="Acidic residues" evidence="1">
    <location>
        <begin position="179"/>
        <end position="195"/>
    </location>
</feature>
<sequence length="246" mass="25595">MRTGYALALAATLAGLVSAATDTDYDQFISSLSYNWQNEFSDLRYQVAQLQQDDPAQYSQLAAALGLKAGATISVPSQYDPVWASKFVQAAGLYTPPAPTFDPAQATPTAAAQQQNSDNLSDNLFASALQEKPSEQEDGSDDGGGASDEGEDSVSHKSSKSSKSSKGSKTATQHRTSSADDESDAGESLDDEEDVTTSQQFGNPIVGSLNTNDGPIIPSGQGYSAAAPLLAGLLTLALPLLTSSLF</sequence>
<feature type="region of interest" description="Disordered" evidence="1">
    <location>
        <begin position="131"/>
        <end position="213"/>
    </location>
</feature>
<accession>A0A9W8LME3</accession>
<gene>
    <name evidence="3" type="ORF">GGI15_001592</name>
</gene>